<dbReference type="GO" id="GO:0000162">
    <property type="term" value="P:L-tryptophan biosynthetic process"/>
    <property type="evidence" value="ECO:0007669"/>
    <property type="project" value="TreeGrafter"/>
</dbReference>
<dbReference type="PRINTS" id="PR00099">
    <property type="entry name" value="CPSGATASE"/>
</dbReference>
<evidence type="ECO:0000259" key="2">
    <source>
        <dbReference type="Pfam" id="PF00117"/>
    </source>
</evidence>
<keyword evidence="1" id="KW-0315">Glutamine amidotransferase</keyword>
<gene>
    <name evidence="3" type="ORF">NU887_09220</name>
</gene>
<dbReference type="PANTHER" id="PTHR43418:SF4">
    <property type="entry name" value="MULTIFUNCTIONAL TRYPTOPHAN BIOSYNTHESIS PROTEIN"/>
    <property type="match status" value="1"/>
</dbReference>
<dbReference type="InterPro" id="IPR029062">
    <property type="entry name" value="Class_I_gatase-like"/>
</dbReference>
<dbReference type="Pfam" id="PF00117">
    <property type="entry name" value="GATase"/>
    <property type="match status" value="1"/>
</dbReference>
<dbReference type="CDD" id="cd01743">
    <property type="entry name" value="GATase1_Anthranilate_Synthase"/>
    <property type="match status" value="1"/>
</dbReference>
<dbReference type="GO" id="GO:0004049">
    <property type="term" value="F:anthranilate synthase activity"/>
    <property type="evidence" value="ECO:0007669"/>
    <property type="project" value="TreeGrafter"/>
</dbReference>
<name>A0A9X2SYJ1_9BACT</name>
<dbReference type="AlphaFoldDB" id="A0A9X2SYJ1"/>
<dbReference type="GO" id="GO:0005829">
    <property type="term" value="C:cytosol"/>
    <property type="evidence" value="ECO:0007669"/>
    <property type="project" value="TreeGrafter"/>
</dbReference>
<keyword evidence="4" id="KW-1185">Reference proteome</keyword>
<evidence type="ECO:0000256" key="1">
    <source>
        <dbReference type="ARBA" id="ARBA00022962"/>
    </source>
</evidence>
<dbReference type="InterPro" id="IPR006221">
    <property type="entry name" value="TrpG/PapA_dom"/>
</dbReference>
<feature type="domain" description="Glutamine amidotransferase" evidence="2">
    <location>
        <begin position="3"/>
        <end position="184"/>
    </location>
</feature>
<organism evidence="3 4">
    <name type="scientific">Aquiflexum gelatinilyticum</name>
    <dbReference type="NCBI Taxonomy" id="2961943"/>
    <lineage>
        <taxon>Bacteria</taxon>
        <taxon>Pseudomonadati</taxon>
        <taxon>Bacteroidota</taxon>
        <taxon>Cytophagia</taxon>
        <taxon>Cytophagales</taxon>
        <taxon>Cyclobacteriaceae</taxon>
        <taxon>Aquiflexum</taxon>
    </lineage>
</organism>
<dbReference type="FunFam" id="3.40.50.880:FF:000003">
    <property type="entry name" value="Anthranilate synthase component II"/>
    <property type="match status" value="1"/>
</dbReference>
<dbReference type="RefSeq" id="WP_258423067.1">
    <property type="nucleotide sequence ID" value="NZ_JANSUY010000004.1"/>
</dbReference>
<dbReference type="Gene3D" id="3.40.50.880">
    <property type="match status" value="1"/>
</dbReference>
<dbReference type="PRINTS" id="PR00096">
    <property type="entry name" value="GATASE"/>
</dbReference>
<reference evidence="3" key="1">
    <citation type="submission" date="2022-08" db="EMBL/GenBank/DDBJ databases">
        <authorList>
            <person name="Zhang D."/>
        </authorList>
    </citation>
    <scope>NUCLEOTIDE SEQUENCE</scope>
    <source>
        <strain evidence="3">XJ19-11</strain>
    </source>
</reference>
<dbReference type="PROSITE" id="PS51273">
    <property type="entry name" value="GATASE_TYPE_1"/>
    <property type="match status" value="1"/>
</dbReference>
<evidence type="ECO:0000313" key="3">
    <source>
        <dbReference type="EMBL" id="MCR9015214.1"/>
    </source>
</evidence>
<dbReference type="InterPro" id="IPR050472">
    <property type="entry name" value="Anth_synth/Amidotransfase"/>
</dbReference>
<protein>
    <submittedName>
        <fullName evidence="3">Aminodeoxychorismate/anthranilate synthase component II</fullName>
    </submittedName>
</protein>
<comment type="caution">
    <text evidence="3">The sequence shown here is derived from an EMBL/GenBank/DDBJ whole genome shotgun (WGS) entry which is preliminary data.</text>
</comment>
<accession>A0A9X2SYJ1</accession>
<dbReference type="EMBL" id="JANSUY010000004">
    <property type="protein sequence ID" value="MCR9015214.1"/>
    <property type="molecule type" value="Genomic_DNA"/>
</dbReference>
<dbReference type="SUPFAM" id="SSF52317">
    <property type="entry name" value="Class I glutamine amidotransferase-like"/>
    <property type="match status" value="1"/>
</dbReference>
<dbReference type="NCBIfam" id="TIGR00566">
    <property type="entry name" value="trpG_papA"/>
    <property type="match status" value="1"/>
</dbReference>
<proteinExistence type="predicted"/>
<dbReference type="PANTHER" id="PTHR43418">
    <property type="entry name" value="MULTIFUNCTIONAL TRYPTOPHAN BIOSYNTHESIS PROTEIN-RELATED"/>
    <property type="match status" value="1"/>
</dbReference>
<sequence length="194" mass="21834">MVLLIDNFDSFSHILADYLRQTGIELEIVRNDVDLEQLTSKSWDGLILSPGPESPSKAGNLMKILDWYVGKIPILGICLGHQAIGEHFGAQLVKSKKPVHGKVHSVFQTLQSHEILKGLPETFSVTRYHSLEIKNIPECLQILLQTGQGEIMAMAHKTMPILGIQYHPEAYLTEFGKEIIENWLSCSKIDFRIT</sequence>
<dbReference type="Proteomes" id="UP001142175">
    <property type="component" value="Unassembled WGS sequence"/>
</dbReference>
<dbReference type="InterPro" id="IPR017926">
    <property type="entry name" value="GATASE"/>
</dbReference>
<evidence type="ECO:0000313" key="4">
    <source>
        <dbReference type="Proteomes" id="UP001142175"/>
    </source>
</evidence>
<dbReference type="PRINTS" id="PR00097">
    <property type="entry name" value="ANTSNTHASEII"/>
</dbReference>